<dbReference type="Gene3D" id="2.60.20.10">
    <property type="entry name" value="Crystallins"/>
    <property type="match status" value="1"/>
</dbReference>
<dbReference type="RefSeq" id="WP_352010638.1">
    <property type="nucleotide sequence ID" value="NZ_JBHSBC010000001.1"/>
</dbReference>
<sequence length="125" mass="13198">MRKESARLAARTLTALAVAVIAGMGALPASAAQTAPQAGLFCTYQHKDFGGARECFSAPGGALTYNDNQVSSVYNDTGYLLCARDTAGASFELAVDHGHYYKNLTKDTYPGGGSWNDRISVIEPC</sequence>
<name>A0ABV8ETQ4_9ACTN</name>
<evidence type="ECO:0000313" key="3">
    <source>
        <dbReference type="Proteomes" id="UP001595698"/>
    </source>
</evidence>
<comment type="caution">
    <text evidence="2">The sequence shown here is derived from an EMBL/GenBank/DDBJ whole genome shotgun (WGS) entry which is preliminary data.</text>
</comment>
<evidence type="ECO:0000313" key="2">
    <source>
        <dbReference type="EMBL" id="MFC3978580.1"/>
    </source>
</evidence>
<organism evidence="2 3">
    <name type="scientific">Streptosporangium jomthongense</name>
    <dbReference type="NCBI Taxonomy" id="1193683"/>
    <lineage>
        <taxon>Bacteria</taxon>
        <taxon>Bacillati</taxon>
        <taxon>Actinomycetota</taxon>
        <taxon>Actinomycetes</taxon>
        <taxon>Streptosporangiales</taxon>
        <taxon>Streptosporangiaceae</taxon>
        <taxon>Streptosporangium</taxon>
    </lineage>
</organism>
<dbReference type="Proteomes" id="UP001595698">
    <property type="component" value="Unassembled WGS sequence"/>
</dbReference>
<proteinExistence type="predicted"/>
<keyword evidence="1" id="KW-0732">Signal</keyword>
<dbReference type="EMBL" id="JBHSBC010000001">
    <property type="protein sequence ID" value="MFC3978580.1"/>
    <property type="molecule type" value="Genomic_DNA"/>
</dbReference>
<feature type="chain" id="PRO_5046988799" evidence="1">
    <location>
        <begin position="32"/>
        <end position="125"/>
    </location>
</feature>
<reference evidence="3" key="1">
    <citation type="journal article" date="2019" name="Int. J. Syst. Evol. Microbiol.">
        <title>The Global Catalogue of Microorganisms (GCM) 10K type strain sequencing project: providing services to taxonomists for standard genome sequencing and annotation.</title>
        <authorList>
            <consortium name="The Broad Institute Genomics Platform"/>
            <consortium name="The Broad Institute Genome Sequencing Center for Infectious Disease"/>
            <person name="Wu L."/>
            <person name="Ma J."/>
        </authorList>
    </citation>
    <scope>NUCLEOTIDE SEQUENCE [LARGE SCALE GENOMIC DNA]</scope>
    <source>
        <strain evidence="3">TBRC 7912</strain>
    </source>
</reference>
<feature type="signal peptide" evidence="1">
    <location>
        <begin position="1"/>
        <end position="31"/>
    </location>
</feature>
<protein>
    <submittedName>
        <fullName evidence="2">Peptidase inhibitor family I36 protein</fullName>
    </submittedName>
</protein>
<evidence type="ECO:0000256" key="1">
    <source>
        <dbReference type="SAM" id="SignalP"/>
    </source>
</evidence>
<dbReference type="Pfam" id="PF03995">
    <property type="entry name" value="Inhibitor_I36"/>
    <property type="match status" value="1"/>
</dbReference>
<gene>
    <name evidence="2" type="ORF">ACFOYY_00480</name>
</gene>
<accession>A0ABV8ETQ4</accession>
<keyword evidence="3" id="KW-1185">Reference proteome</keyword>